<evidence type="ECO:0000313" key="13">
    <source>
        <dbReference type="Proteomes" id="UP000070700"/>
    </source>
</evidence>
<evidence type="ECO:0000256" key="10">
    <source>
        <dbReference type="SAM" id="MobiDB-lite"/>
    </source>
</evidence>
<dbReference type="GO" id="GO:0004622">
    <property type="term" value="F:phosphatidylcholine lysophospholipase activity"/>
    <property type="evidence" value="ECO:0007669"/>
    <property type="project" value="UniProtKB-EC"/>
</dbReference>
<dbReference type="PANTHER" id="PTHR10728:SF33">
    <property type="entry name" value="LYSOPHOSPHOLIPASE 1-RELATED"/>
    <property type="match status" value="1"/>
</dbReference>
<feature type="domain" description="PLA2c" evidence="11">
    <location>
        <begin position="25"/>
        <end position="594"/>
    </location>
</feature>
<keyword evidence="13" id="KW-1185">Reference proteome</keyword>
<evidence type="ECO:0000256" key="5">
    <source>
        <dbReference type="ARBA" id="ARBA00022963"/>
    </source>
</evidence>
<evidence type="ECO:0000256" key="3">
    <source>
        <dbReference type="ARBA" id="ARBA00022729"/>
    </source>
</evidence>
<sequence>MTAAAKASTNSSSSTVPSYAPTRVPCPNDVEWIRPAVGLAPKEAEYVYGRKKKVLYALEEYLERLELVDFDTRQYIQLLRASNFSKVPTLGYAISGGGWASSLTGTGGMRALDARFEPAVQTRTGGILQMLTYMSGLSGGSWPIMSFATSNWPTVDEITAQWHTTINRMVATNTTQYAASATDVFEQMAEKLKAGFNVSIADYLGREFAYEFIPGPVGGIATTFSGVVNQSSFVDYEMPFPILQYNEIDTFDPTYFGLQFPTFNATIYDITPFEFGAWSGSVGAFTPTEYLGTRLSGGVPVNKSACIRGFDNAGFLIGTSADAFDGWYIQDLSNGTDAQFAKRSSLVDLKSPRRSKIYKRAGFGDITATPAAFEQALGLNLTSMAYGVFPNSFANLTTTSPLVNHSADLRIVDGSESGQAIPLWGQIQPARGLEFIIAWDDNSDAAPYSWNNGTNLYDTYLAANASNIPFPIIPPASTFVNYNYTHKPVFFGCDPLLTTTGDANGPIVLYYANSPYSAYTNYSYGQANQSASQMYDIYLNSFNLVTQANGTLDPEWPACIGCAAIDRSVARVGMQRTAQCDCCFKKYCWDGSYNNTNPGVVDLSLYLDPSLGFLEWNKTHDF</sequence>
<dbReference type="Gene3D" id="3.40.1090.10">
    <property type="entry name" value="Cytosolic phospholipase A2 catalytic domain"/>
    <property type="match status" value="1"/>
</dbReference>
<dbReference type="InParanoid" id="A0A194XJR1"/>
<dbReference type="RefSeq" id="XP_018074372.1">
    <property type="nucleotide sequence ID" value="XM_018216774.1"/>
</dbReference>
<keyword evidence="6 8" id="KW-0443">Lipid metabolism</keyword>
<dbReference type="STRING" id="149040.A0A194XJR1"/>
<dbReference type="GeneID" id="28826500"/>
<evidence type="ECO:0000256" key="9">
    <source>
        <dbReference type="RuleBase" id="RU362103"/>
    </source>
</evidence>
<evidence type="ECO:0000313" key="12">
    <source>
        <dbReference type="EMBL" id="KUJ20017.1"/>
    </source>
</evidence>
<evidence type="ECO:0000256" key="8">
    <source>
        <dbReference type="PROSITE-ProRule" id="PRU00555"/>
    </source>
</evidence>
<dbReference type="EMBL" id="KQ947410">
    <property type="protein sequence ID" value="KUJ20017.1"/>
    <property type="molecule type" value="Genomic_DNA"/>
</dbReference>
<gene>
    <name evidence="12" type="ORF">LY89DRAFT_695598</name>
</gene>
<dbReference type="EC" id="3.1.1.5" evidence="2 9"/>
<evidence type="ECO:0000256" key="7">
    <source>
        <dbReference type="ARBA" id="ARBA00023180"/>
    </source>
</evidence>
<dbReference type="InterPro" id="IPR002642">
    <property type="entry name" value="LysoPLipase_cat_dom"/>
</dbReference>
<keyword evidence="4 8" id="KW-0378">Hydrolase</keyword>
<dbReference type="Pfam" id="PF01735">
    <property type="entry name" value="PLA2_B"/>
    <property type="match status" value="1"/>
</dbReference>
<keyword evidence="7" id="KW-0325">Glycoprotein</keyword>
<reference evidence="12 13" key="1">
    <citation type="submission" date="2015-10" db="EMBL/GenBank/DDBJ databases">
        <title>Full genome of DAOMC 229536 Phialocephala scopiformis, a fungal endophyte of spruce producing the potent anti-insectan compound rugulosin.</title>
        <authorList>
            <consortium name="DOE Joint Genome Institute"/>
            <person name="Walker A.K."/>
            <person name="Frasz S.L."/>
            <person name="Seifert K.A."/>
            <person name="Miller J.D."/>
            <person name="Mondo S.J."/>
            <person name="Labutti K."/>
            <person name="Lipzen A."/>
            <person name="Dockter R."/>
            <person name="Kennedy M."/>
            <person name="Grigoriev I.V."/>
            <person name="Spatafora J.W."/>
        </authorList>
    </citation>
    <scope>NUCLEOTIDE SEQUENCE [LARGE SCALE GENOMIC DNA]</scope>
    <source>
        <strain evidence="12 13">CBS 120377</strain>
    </source>
</reference>
<evidence type="ECO:0000256" key="4">
    <source>
        <dbReference type="ARBA" id="ARBA00022801"/>
    </source>
</evidence>
<organism evidence="12 13">
    <name type="scientific">Mollisia scopiformis</name>
    <name type="common">Conifer needle endophyte fungus</name>
    <name type="synonym">Phialocephala scopiformis</name>
    <dbReference type="NCBI Taxonomy" id="149040"/>
    <lineage>
        <taxon>Eukaryota</taxon>
        <taxon>Fungi</taxon>
        <taxon>Dikarya</taxon>
        <taxon>Ascomycota</taxon>
        <taxon>Pezizomycotina</taxon>
        <taxon>Leotiomycetes</taxon>
        <taxon>Helotiales</taxon>
        <taxon>Mollisiaceae</taxon>
        <taxon>Mollisia</taxon>
    </lineage>
</organism>
<proteinExistence type="inferred from homology"/>
<comment type="catalytic activity">
    <reaction evidence="9">
        <text>a 1-acyl-sn-glycero-3-phosphocholine + H2O = sn-glycerol 3-phosphocholine + a fatty acid + H(+)</text>
        <dbReference type="Rhea" id="RHEA:15177"/>
        <dbReference type="ChEBI" id="CHEBI:15377"/>
        <dbReference type="ChEBI" id="CHEBI:15378"/>
        <dbReference type="ChEBI" id="CHEBI:16870"/>
        <dbReference type="ChEBI" id="CHEBI:28868"/>
        <dbReference type="ChEBI" id="CHEBI:58168"/>
        <dbReference type="EC" id="3.1.1.5"/>
    </reaction>
</comment>
<comment type="similarity">
    <text evidence="1 9">Belongs to the lysophospholipase family.</text>
</comment>
<dbReference type="GO" id="GO:0005829">
    <property type="term" value="C:cytosol"/>
    <property type="evidence" value="ECO:0007669"/>
    <property type="project" value="TreeGrafter"/>
</dbReference>
<dbReference type="GO" id="GO:0004623">
    <property type="term" value="F:phospholipase A2 activity"/>
    <property type="evidence" value="ECO:0007669"/>
    <property type="project" value="TreeGrafter"/>
</dbReference>
<dbReference type="SMART" id="SM00022">
    <property type="entry name" value="PLAc"/>
    <property type="match status" value="1"/>
</dbReference>
<dbReference type="PROSITE" id="PS51210">
    <property type="entry name" value="PLA2C"/>
    <property type="match status" value="1"/>
</dbReference>
<evidence type="ECO:0000259" key="11">
    <source>
        <dbReference type="PROSITE" id="PS51210"/>
    </source>
</evidence>
<keyword evidence="3" id="KW-0732">Signal</keyword>
<dbReference type="AlphaFoldDB" id="A0A194XJR1"/>
<dbReference type="Proteomes" id="UP000070700">
    <property type="component" value="Unassembled WGS sequence"/>
</dbReference>
<dbReference type="OrthoDB" id="4084751at2759"/>
<accession>A0A194XJR1</accession>
<dbReference type="KEGG" id="psco:LY89DRAFT_695598"/>
<dbReference type="GO" id="GO:0046475">
    <property type="term" value="P:glycerophospholipid catabolic process"/>
    <property type="evidence" value="ECO:0007669"/>
    <property type="project" value="TreeGrafter"/>
</dbReference>
<keyword evidence="5 8" id="KW-0442">Lipid degradation</keyword>
<evidence type="ECO:0000256" key="6">
    <source>
        <dbReference type="ARBA" id="ARBA00023098"/>
    </source>
</evidence>
<protein>
    <recommendedName>
        <fullName evidence="2 9">Lysophospholipase</fullName>
        <ecNumber evidence="2 9">3.1.1.5</ecNumber>
    </recommendedName>
</protein>
<name>A0A194XJR1_MOLSC</name>
<evidence type="ECO:0000256" key="1">
    <source>
        <dbReference type="ARBA" id="ARBA00008780"/>
    </source>
</evidence>
<evidence type="ECO:0000256" key="2">
    <source>
        <dbReference type="ARBA" id="ARBA00013274"/>
    </source>
</evidence>
<dbReference type="SUPFAM" id="SSF52151">
    <property type="entry name" value="FabD/lysophospholipase-like"/>
    <property type="match status" value="1"/>
</dbReference>
<dbReference type="InterPro" id="IPR016035">
    <property type="entry name" value="Acyl_Trfase/lysoPLipase"/>
</dbReference>
<feature type="region of interest" description="Disordered" evidence="10">
    <location>
        <begin position="1"/>
        <end position="20"/>
    </location>
</feature>
<dbReference type="PANTHER" id="PTHR10728">
    <property type="entry name" value="CYTOSOLIC PHOSPHOLIPASE A2"/>
    <property type="match status" value="1"/>
</dbReference>